<sequence>MTDVYIKVDHLNRLNGSLKQILVEFADAARNTDALQNLIGRPDGRSGLRDRTHEFEGGWDDRRNALIDKLSNLQVAVEETCTGWQEFDLELSRSVALEESAGDTLPAR</sequence>
<protein>
    <recommendedName>
        <fullName evidence="3">Flagellar protein FlgN</fullName>
    </recommendedName>
</protein>
<comment type="caution">
    <text evidence="1">The sequence shown here is derived from an EMBL/GenBank/DDBJ whole genome shotgun (WGS) entry which is preliminary data.</text>
</comment>
<reference evidence="1" key="1">
    <citation type="submission" date="2021-04" db="EMBL/GenBank/DDBJ databases">
        <title>Microbacterium tenobrionis sp. nov. and Microbacterium allomyrinae sp. nov., isolated from larvae of Tenobrio molitor and Allomyrina dichotoma, respectively.</title>
        <authorList>
            <person name="Lee S.D."/>
        </authorList>
    </citation>
    <scope>NUCLEOTIDE SEQUENCE</scope>
    <source>
        <strain evidence="1">BWT-G7</strain>
    </source>
</reference>
<evidence type="ECO:0008006" key="3">
    <source>
        <dbReference type="Google" id="ProtNLM"/>
    </source>
</evidence>
<organism evidence="1 2">
    <name type="scientific">Microbacterium allomyrinae</name>
    <dbReference type="NCBI Taxonomy" id="2830666"/>
    <lineage>
        <taxon>Bacteria</taxon>
        <taxon>Bacillati</taxon>
        <taxon>Actinomycetota</taxon>
        <taxon>Actinomycetes</taxon>
        <taxon>Micrococcales</taxon>
        <taxon>Microbacteriaceae</taxon>
        <taxon>Microbacterium</taxon>
    </lineage>
</organism>
<dbReference type="AlphaFoldDB" id="A0A9X1LWY2"/>
<gene>
    <name evidence="1" type="ORF">KEC57_15585</name>
</gene>
<dbReference type="Proteomes" id="UP001139354">
    <property type="component" value="Unassembled WGS sequence"/>
</dbReference>
<evidence type="ECO:0000313" key="2">
    <source>
        <dbReference type="Proteomes" id="UP001139354"/>
    </source>
</evidence>
<keyword evidence="2" id="KW-1185">Reference proteome</keyword>
<accession>A0A9X1LWY2</accession>
<proteinExistence type="predicted"/>
<evidence type="ECO:0000313" key="1">
    <source>
        <dbReference type="EMBL" id="MCC2033610.1"/>
    </source>
</evidence>
<dbReference type="RefSeq" id="WP_229385613.1">
    <property type="nucleotide sequence ID" value="NZ_JAGTTN010000006.1"/>
</dbReference>
<name>A0A9X1LWY2_9MICO</name>
<dbReference type="EMBL" id="JAGTTN010000006">
    <property type="protein sequence ID" value="MCC2033610.1"/>
    <property type="molecule type" value="Genomic_DNA"/>
</dbReference>